<feature type="compositionally biased region" description="Basic and acidic residues" evidence="8">
    <location>
        <begin position="134"/>
        <end position="144"/>
    </location>
</feature>
<dbReference type="CDD" id="cd03791">
    <property type="entry name" value="GT5_Glycogen_synthase_DULL1-like"/>
    <property type="match status" value="1"/>
</dbReference>
<evidence type="ECO:0000256" key="1">
    <source>
        <dbReference type="ARBA" id="ARBA00001478"/>
    </source>
</evidence>
<evidence type="ECO:0000256" key="8">
    <source>
        <dbReference type="SAM" id="MobiDB-lite"/>
    </source>
</evidence>
<comment type="subcellular location">
    <subcellularLocation>
        <location evidence="7">Plastid</location>
        <location evidence="7">Chloroplast</location>
    </subcellularLocation>
    <subcellularLocation>
        <location evidence="7">Plastid</location>
        <location evidence="7">Amyloplast</location>
    </subcellularLocation>
</comment>
<dbReference type="Pfam" id="PF08323">
    <property type="entry name" value="Glyco_transf_5"/>
    <property type="match status" value="1"/>
</dbReference>
<dbReference type="SUPFAM" id="SSF53756">
    <property type="entry name" value="UDP-Glycosyltransferase/glycogen phosphorylase"/>
    <property type="match status" value="1"/>
</dbReference>
<keyword evidence="6 7" id="KW-0750">Starch biosynthesis</keyword>
<keyword evidence="4 7" id="KW-0328">Glycosyltransferase</keyword>
<keyword evidence="7" id="KW-0150">Chloroplast</keyword>
<dbReference type="Gene3D" id="3.40.50.2000">
    <property type="entry name" value="Glycogen Phosphorylase B"/>
    <property type="match status" value="2"/>
</dbReference>
<comment type="similarity">
    <text evidence="3 7">Belongs to the glycosyltransferase 1 family. Bacterial/plant glycogen synthase subfamily.</text>
</comment>
<dbReference type="InterPro" id="IPR011835">
    <property type="entry name" value="GS/SS"/>
</dbReference>
<feature type="domain" description="Glycosyl transferase family 1" evidence="9">
    <location>
        <begin position="470"/>
        <end position="619"/>
    </location>
</feature>
<dbReference type="InterPro" id="IPR001296">
    <property type="entry name" value="Glyco_trans_1"/>
</dbReference>
<reference evidence="11" key="1">
    <citation type="submission" date="2015-08" db="EMBL/GenBank/DDBJ databases">
        <authorList>
            <person name="Babu N.S."/>
            <person name="Beckwith C.J."/>
            <person name="Beseler K.G."/>
            <person name="Brison A."/>
            <person name="Carone J.V."/>
            <person name="Caskin T.P."/>
            <person name="Diamond M."/>
            <person name="Durham M.E."/>
            <person name="Foxe J.M."/>
            <person name="Go M."/>
            <person name="Henderson B.A."/>
            <person name="Jones I.B."/>
            <person name="McGettigan J.A."/>
            <person name="Micheletti S.J."/>
            <person name="Nasrallah M.E."/>
            <person name="Ortiz D."/>
            <person name="Piller C.R."/>
            <person name="Privatt S.R."/>
            <person name="Schneider S.L."/>
            <person name="Sharp S."/>
            <person name="Smith T.C."/>
            <person name="Stanton J.D."/>
            <person name="Ullery H.E."/>
            <person name="Wilson R.J."/>
            <person name="Serrano M.G."/>
            <person name="Buck G."/>
            <person name="Lee V."/>
            <person name="Wang Y."/>
            <person name="Carvalho R."/>
            <person name="Voegtly L."/>
            <person name="Shi R."/>
            <person name="Duckworth R."/>
            <person name="Johnson A."/>
            <person name="Loviza R."/>
            <person name="Walstead R."/>
            <person name="Shah Z."/>
            <person name="Kiflezghi M."/>
            <person name="Wade K."/>
            <person name="Ball S.L."/>
            <person name="Bradley K.W."/>
            <person name="Asai D.J."/>
            <person name="Bowman C.A."/>
            <person name="Russell D.A."/>
            <person name="Pope W.H."/>
            <person name="Jacobs-Sera D."/>
            <person name="Hendrix R.W."/>
            <person name="Hatfull G.F."/>
        </authorList>
    </citation>
    <scope>NUCLEOTIDE SEQUENCE</scope>
</reference>
<dbReference type="HAMAP" id="MF_00484">
    <property type="entry name" value="Glycogen_synth"/>
    <property type="match status" value="1"/>
</dbReference>
<dbReference type="PANTHER" id="PTHR46083">
    <property type="match status" value="1"/>
</dbReference>
<gene>
    <name evidence="11" type="ORF">g.47703</name>
</gene>
<dbReference type="NCBIfam" id="TIGR02095">
    <property type="entry name" value="glgA"/>
    <property type="match status" value="1"/>
</dbReference>
<evidence type="ECO:0000256" key="4">
    <source>
        <dbReference type="ARBA" id="ARBA00022676"/>
    </source>
</evidence>
<evidence type="ECO:0000313" key="11">
    <source>
        <dbReference type="EMBL" id="JAT74569.1"/>
    </source>
</evidence>
<dbReference type="EMBL" id="GDKF01004053">
    <property type="protein sequence ID" value="JAT74569.1"/>
    <property type="molecule type" value="Transcribed_RNA"/>
</dbReference>
<dbReference type="PANTHER" id="PTHR46083:SF1">
    <property type="entry name" value="GLYCOGEN SYNTHASE 2-RELATED"/>
    <property type="match status" value="1"/>
</dbReference>
<evidence type="ECO:0000256" key="7">
    <source>
        <dbReference type="RuleBase" id="RU361232"/>
    </source>
</evidence>
<accession>A0A1D2A5S6</accession>
<keyword evidence="7" id="KW-0934">Plastid</keyword>
<comment type="catalytic activity">
    <reaction evidence="1">
        <text>[(1-&gt;4)-alpha-D-glucosyl](n) + ADP-alpha-D-glucose = [(1-&gt;4)-alpha-D-glucosyl](n+1) + ADP + H(+)</text>
        <dbReference type="Rhea" id="RHEA:18189"/>
        <dbReference type="Rhea" id="RHEA-COMP:9584"/>
        <dbReference type="Rhea" id="RHEA-COMP:9587"/>
        <dbReference type="ChEBI" id="CHEBI:15378"/>
        <dbReference type="ChEBI" id="CHEBI:15444"/>
        <dbReference type="ChEBI" id="CHEBI:57498"/>
        <dbReference type="ChEBI" id="CHEBI:456216"/>
        <dbReference type="EC" id="2.4.1.21"/>
    </reaction>
</comment>
<dbReference type="Pfam" id="PF00534">
    <property type="entry name" value="Glycos_transf_1"/>
    <property type="match status" value="1"/>
</dbReference>
<dbReference type="AlphaFoldDB" id="A0A1D2A5S6"/>
<protein>
    <recommendedName>
        <fullName evidence="7">Starch synthase, chloroplastic/amyloplastic</fullName>
        <ecNumber evidence="7">2.4.1.-</ecNumber>
    </recommendedName>
</protein>
<dbReference type="EC" id="2.4.1.-" evidence="7"/>
<dbReference type="UniPathway" id="UPA00152"/>
<evidence type="ECO:0000256" key="6">
    <source>
        <dbReference type="ARBA" id="ARBA00022922"/>
    </source>
</evidence>
<dbReference type="GO" id="GO:0009501">
    <property type="term" value="C:amyloplast"/>
    <property type="evidence" value="ECO:0007669"/>
    <property type="project" value="UniProtKB-SubCell"/>
</dbReference>
<evidence type="ECO:0000256" key="5">
    <source>
        <dbReference type="ARBA" id="ARBA00022679"/>
    </source>
</evidence>
<dbReference type="GO" id="GO:0009507">
    <property type="term" value="C:chloroplast"/>
    <property type="evidence" value="ECO:0007669"/>
    <property type="project" value="UniProtKB-SubCell"/>
</dbReference>
<evidence type="ECO:0000256" key="2">
    <source>
        <dbReference type="ARBA" id="ARBA00004727"/>
    </source>
</evidence>
<proteinExistence type="inferred from homology"/>
<comment type="pathway">
    <text evidence="2 7">Glycan biosynthesis; starch biosynthesis.</text>
</comment>
<feature type="domain" description="Starch synthase catalytic" evidence="10">
    <location>
        <begin position="170"/>
        <end position="404"/>
    </location>
</feature>
<evidence type="ECO:0000259" key="10">
    <source>
        <dbReference type="Pfam" id="PF08323"/>
    </source>
</evidence>
<dbReference type="GO" id="GO:0019252">
    <property type="term" value="P:starch biosynthetic process"/>
    <property type="evidence" value="ECO:0007669"/>
    <property type="project" value="UniProtKB-UniRule"/>
</dbReference>
<dbReference type="GO" id="GO:0009011">
    <property type="term" value="F:alpha-1,4-glucan glucosyltransferase (ADP-glucose donor) activity"/>
    <property type="evidence" value="ECO:0007669"/>
    <property type="project" value="UniProtKB-EC"/>
</dbReference>
<organism evidence="11">
    <name type="scientific">Auxenochlorella protothecoides</name>
    <name type="common">Green microalga</name>
    <name type="synonym">Chlorella protothecoides</name>
    <dbReference type="NCBI Taxonomy" id="3075"/>
    <lineage>
        <taxon>Eukaryota</taxon>
        <taxon>Viridiplantae</taxon>
        <taxon>Chlorophyta</taxon>
        <taxon>core chlorophytes</taxon>
        <taxon>Trebouxiophyceae</taxon>
        <taxon>Chlorellales</taxon>
        <taxon>Chlorellaceae</taxon>
        <taxon>Auxenochlorella</taxon>
    </lineage>
</organism>
<evidence type="ECO:0000256" key="3">
    <source>
        <dbReference type="ARBA" id="ARBA00010281"/>
    </source>
</evidence>
<dbReference type="InterPro" id="IPR013534">
    <property type="entry name" value="Starch_synth_cat_dom"/>
</dbReference>
<dbReference type="GO" id="GO:0004373">
    <property type="term" value="F:alpha-1,4-glucan glucosyltransferase (UDP-glucose donor) activity"/>
    <property type="evidence" value="ECO:0007669"/>
    <property type="project" value="InterPro"/>
</dbReference>
<keyword evidence="7" id="KW-0035">Amyloplast</keyword>
<name>A0A1D2A5S6_AUXPR</name>
<keyword evidence="5" id="KW-0808">Transferase</keyword>
<feature type="region of interest" description="Disordered" evidence="8">
    <location>
        <begin position="77"/>
        <end position="161"/>
    </location>
</feature>
<sequence length="658" mass="70321">MSVAPCAMHTRTLYQPRSCQSAISICAAPRRTHRTAGGVVAQAKKQASDADLMALVKQLRAENSALRVQLARAGLLPSGGKRAQDASAPAPPSPQARAPASPRRKREDPDPHQSKGKSLPSLAELEAGIVWPQGREDRFWERPPRKAPLSLPGPPGKEGPPATAAEPLTIIHIAAEMAPIAKVGGLADVVTGLSKATAARGHSVEVVLPYYAFLEGSPDVRDARSVGVFNVPKGNGLARCEAFTATVEGCRVLLLRPVDQGSLFQGQSVYGGAYNETEAYLHFSRSALEAVRVLDRRPDVLHCHEWQTGAVPMLFWEAYSANLPRTRLVLTIHNFDSVGECRQDEFLHTGMAGGAFASVDRALDERTVGHNPERLCLLKGGIVYANAVTTVSPNYAREAVRDGAAGFLKSTLAQPHIAAKFTGIINGIDTESWDPAQDATLPAPFSGASPRGKALCKRFLQAGLGMSVAPDKPLVAVVSRLVPQKGIHLMEAALHHIAQHGGQFVLLGSGHADGALRRAAEEQYRDNADVQCLFMYSEPLSHLIYAAADMFLVPSLFEPCGLTQLIALRYGAIPIVRATGGLADTVKDVASGDGGNGYVFQGMDGGAVQAAVGRAMADYRERPGEWQGLVLRVLDDGDAWSWDGPTEEYLDIYSKVLA</sequence>
<evidence type="ECO:0000259" key="9">
    <source>
        <dbReference type="Pfam" id="PF00534"/>
    </source>
</evidence>